<reference evidence="5" key="1">
    <citation type="submission" date="2022-04" db="EMBL/GenBank/DDBJ databases">
        <title>Carnegiea gigantea Genome sequencing and assembly v2.</title>
        <authorList>
            <person name="Copetti D."/>
            <person name="Sanderson M.J."/>
            <person name="Burquez A."/>
            <person name="Wojciechowski M.F."/>
        </authorList>
    </citation>
    <scope>NUCLEOTIDE SEQUENCE</scope>
    <source>
        <strain evidence="5">SGP5-SGP5p</strain>
        <tissue evidence="5">Aerial part</tissue>
    </source>
</reference>
<dbReference type="SUPFAM" id="SSF53383">
    <property type="entry name" value="PLP-dependent transferases"/>
    <property type="match status" value="1"/>
</dbReference>
<dbReference type="GO" id="GO:0006520">
    <property type="term" value="P:amino acid metabolic process"/>
    <property type="evidence" value="ECO:0007669"/>
    <property type="project" value="TreeGrafter"/>
</dbReference>
<dbReference type="Gene3D" id="3.90.1150.10">
    <property type="entry name" value="Aspartate Aminotransferase, domain 1"/>
    <property type="match status" value="2"/>
</dbReference>
<keyword evidence="2" id="KW-0663">Pyridoxal phosphate</keyword>
<gene>
    <name evidence="5" type="ORF">Cgig2_024617</name>
</gene>
<feature type="compositionally biased region" description="Polar residues" evidence="3">
    <location>
        <begin position="29"/>
        <end position="38"/>
    </location>
</feature>
<sequence>MDVSKAKCNGNGNGNTNGVVANNGHAHGNDNTNGVATTDTGVVANNGHVNGNGIHRLPFHDDVVVNLDRGDPKMYYPFWRNIDERCVVTIKASELMSYFADVSPGGVFYQMPEFATVVKKLHCVVGNAAVEGRYIIAGTGSSQLFTVALRALAATVRHQANFPLPVVCAEPFYSCYQEALEEDKSEIYRWRGDAKEFKEEGPYVEVVTSPNNPDGTIRKPVVNREGGMVIADLAYYWPQYTPITASLNYDVMLFTLSKCTGHAGSRVGWAIVKDREVAANMIKQMSLMTIGSCREGQLRATKMLDFVATTYQQSFATRGRPFRVSHPSEEGLFEFGQRVLAERWAKLRSAVKHCGVFKLLEFPVMYCNFMCEHIQPNPAYAWMECITGEDAAGLLEGLNIKTRNGPRFGASPRYTRVSMLESDETFDLFIERLLTL</sequence>
<organism evidence="5 6">
    <name type="scientific">Carnegiea gigantea</name>
    <dbReference type="NCBI Taxonomy" id="171969"/>
    <lineage>
        <taxon>Eukaryota</taxon>
        <taxon>Viridiplantae</taxon>
        <taxon>Streptophyta</taxon>
        <taxon>Embryophyta</taxon>
        <taxon>Tracheophyta</taxon>
        <taxon>Spermatophyta</taxon>
        <taxon>Magnoliopsida</taxon>
        <taxon>eudicotyledons</taxon>
        <taxon>Gunneridae</taxon>
        <taxon>Pentapetalae</taxon>
        <taxon>Caryophyllales</taxon>
        <taxon>Cactineae</taxon>
        <taxon>Cactaceae</taxon>
        <taxon>Cactoideae</taxon>
        <taxon>Echinocereeae</taxon>
        <taxon>Carnegiea</taxon>
    </lineage>
</organism>
<keyword evidence="6" id="KW-1185">Reference proteome</keyword>
<dbReference type="GO" id="GO:0016846">
    <property type="term" value="F:carbon-sulfur lyase activity"/>
    <property type="evidence" value="ECO:0007669"/>
    <property type="project" value="InterPro"/>
</dbReference>
<feature type="region of interest" description="Disordered" evidence="3">
    <location>
        <begin position="19"/>
        <end position="38"/>
    </location>
</feature>
<dbReference type="PANTHER" id="PTHR43795">
    <property type="entry name" value="BIFUNCTIONAL ASPARTATE AMINOTRANSFERASE AND GLUTAMATE/ASPARTATE-PREPHENATE AMINOTRANSFERASE-RELATED"/>
    <property type="match status" value="1"/>
</dbReference>
<dbReference type="CDD" id="cd00609">
    <property type="entry name" value="AAT_like"/>
    <property type="match status" value="1"/>
</dbReference>
<dbReference type="InterPro" id="IPR050478">
    <property type="entry name" value="Ethylene_sulfur-biosynth"/>
</dbReference>
<dbReference type="Proteomes" id="UP001153076">
    <property type="component" value="Unassembled WGS sequence"/>
</dbReference>
<comment type="caution">
    <text evidence="5">The sequence shown here is derived from an EMBL/GenBank/DDBJ whole genome shotgun (WGS) entry which is preliminary data.</text>
</comment>
<dbReference type="InterPro" id="IPR015421">
    <property type="entry name" value="PyrdxlP-dep_Trfase_major"/>
</dbReference>
<evidence type="ECO:0000313" key="5">
    <source>
        <dbReference type="EMBL" id="KAJ8438528.1"/>
    </source>
</evidence>
<feature type="domain" description="Alliinase C-terminal" evidence="4">
    <location>
        <begin position="65"/>
        <end position="434"/>
    </location>
</feature>
<protein>
    <recommendedName>
        <fullName evidence="4">Alliinase C-terminal domain-containing protein</fullName>
    </recommendedName>
</protein>
<dbReference type="Gene3D" id="3.40.640.10">
    <property type="entry name" value="Type I PLP-dependent aspartate aminotransferase-like (Major domain)"/>
    <property type="match status" value="1"/>
</dbReference>
<accession>A0A9Q1K8X3</accession>
<name>A0A9Q1K8X3_9CARY</name>
<comment type="similarity">
    <text evidence="1">Belongs to the alliinase family.</text>
</comment>
<evidence type="ECO:0000256" key="2">
    <source>
        <dbReference type="ARBA" id="ARBA00022898"/>
    </source>
</evidence>
<dbReference type="EMBL" id="JAKOGI010000250">
    <property type="protein sequence ID" value="KAJ8438528.1"/>
    <property type="molecule type" value="Genomic_DNA"/>
</dbReference>
<dbReference type="InterPro" id="IPR006948">
    <property type="entry name" value="Alliinase_C"/>
</dbReference>
<evidence type="ECO:0000256" key="3">
    <source>
        <dbReference type="SAM" id="MobiDB-lite"/>
    </source>
</evidence>
<evidence type="ECO:0000313" key="6">
    <source>
        <dbReference type="Proteomes" id="UP001153076"/>
    </source>
</evidence>
<dbReference type="InterPro" id="IPR015424">
    <property type="entry name" value="PyrdxlP-dep_Trfase"/>
</dbReference>
<dbReference type="AlphaFoldDB" id="A0A9Q1K8X3"/>
<evidence type="ECO:0000256" key="1">
    <source>
        <dbReference type="ARBA" id="ARBA00006312"/>
    </source>
</evidence>
<dbReference type="GO" id="GO:0008483">
    <property type="term" value="F:transaminase activity"/>
    <property type="evidence" value="ECO:0007669"/>
    <property type="project" value="TreeGrafter"/>
</dbReference>
<proteinExistence type="inferred from homology"/>
<dbReference type="PANTHER" id="PTHR43795:SF15">
    <property type="entry name" value="TRYPTOPHAN AMINOTRANSFERASE-RELATED PROTEIN 1"/>
    <property type="match status" value="1"/>
</dbReference>
<dbReference type="OrthoDB" id="1633118at2759"/>
<dbReference type="InterPro" id="IPR015422">
    <property type="entry name" value="PyrdxlP-dep_Trfase_small"/>
</dbReference>
<dbReference type="Pfam" id="PF04864">
    <property type="entry name" value="Alliinase_C"/>
    <property type="match status" value="1"/>
</dbReference>
<evidence type="ECO:0000259" key="4">
    <source>
        <dbReference type="Pfam" id="PF04864"/>
    </source>
</evidence>